<evidence type="ECO:0000256" key="1">
    <source>
        <dbReference type="ARBA" id="ARBA00023002"/>
    </source>
</evidence>
<dbReference type="EMBL" id="JPDN02000005">
    <property type="protein sequence ID" value="PON28819.1"/>
    <property type="molecule type" value="Genomic_DNA"/>
</dbReference>
<reference evidence="3 4" key="1">
    <citation type="journal article" date="2016" name="Genome Announc.">
        <title>Draft Whole-Genome Sequence of Trichoderma gamsii T6085, a Promising Biocontrol Agent of Fusarium Head Blight on Wheat.</title>
        <authorList>
            <person name="Baroncelli R."/>
            <person name="Zapparata A."/>
            <person name="Piaggeschi G."/>
            <person name="Sarrocco S."/>
            <person name="Vannacci G."/>
        </authorList>
    </citation>
    <scope>NUCLEOTIDE SEQUENCE [LARGE SCALE GENOMIC DNA]</scope>
    <source>
        <strain evidence="3 4">T6085</strain>
    </source>
</reference>
<dbReference type="RefSeq" id="XP_018666310.2">
    <property type="nucleotide sequence ID" value="XM_018800168.2"/>
</dbReference>
<evidence type="ECO:0000313" key="4">
    <source>
        <dbReference type="Proteomes" id="UP000054821"/>
    </source>
</evidence>
<dbReference type="InterPro" id="IPR036812">
    <property type="entry name" value="NAD(P)_OxRdtase_dom_sf"/>
</dbReference>
<proteinExistence type="predicted"/>
<accession>A0A2P4ZWY9</accession>
<evidence type="ECO:0000259" key="2">
    <source>
        <dbReference type="Pfam" id="PF00248"/>
    </source>
</evidence>
<dbReference type="InterPro" id="IPR020471">
    <property type="entry name" value="AKR"/>
</dbReference>
<protein>
    <submittedName>
        <fullName evidence="3">Aflatoxin B1 aldehyde reductase member 3</fullName>
    </submittedName>
</protein>
<dbReference type="InterPro" id="IPR050523">
    <property type="entry name" value="AKR_Detox_Biosynth"/>
</dbReference>
<dbReference type="Proteomes" id="UP000054821">
    <property type="component" value="Unassembled WGS sequence"/>
</dbReference>
<dbReference type="Gene3D" id="3.20.20.100">
    <property type="entry name" value="NADP-dependent oxidoreductase domain"/>
    <property type="match status" value="1"/>
</dbReference>
<feature type="domain" description="NADP-dependent oxidoreductase" evidence="2">
    <location>
        <begin position="15"/>
        <end position="314"/>
    </location>
</feature>
<dbReference type="PANTHER" id="PTHR43364:SF4">
    <property type="entry name" value="NAD(P)-LINKED OXIDOREDUCTASE SUPERFAMILY PROTEIN"/>
    <property type="match status" value="1"/>
</dbReference>
<dbReference type="SUPFAM" id="SSF51430">
    <property type="entry name" value="NAD(P)-linked oxidoreductase"/>
    <property type="match status" value="1"/>
</dbReference>
<keyword evidence="4" id="KW-1185">Reference proteome</keyword>
<dbReference type="InterPro" id="IPR023210">
    <property type="entry name" value="NADP_OxRdtase_dom"/>
</dbReference>
<gene>
    <name evidence="3" type="ORF">TGAM01_v201927</name>
</gene>
<dbReference type="GeneID" id="29980251"/>
<evidence type="ECO:0000313" key="3">
    <source>
        <dbReference type="EMBL" id="PON28819.1"/>
    </source>
</evidence>
<sequence>MQSVIMLAFTQPVPVVFGGTRIGNREQFMPHTHLETFLKTLTRHDITKIDTAQAYGNSEATLGAIQAGSRFVIDTKWSPSSWTESSMPWATSERIIRSAEESISKLAVDQVDIFYLHRPDPMTPISETLAAVNAIYKRGVFRRFGLSGFPATEIEAVYNHCADHSYPLPVVYQGSYNPLSRHKESALLLTLRRLRISFYAYGTSAGGFFCKTAAQAREMADSDAYISATCRPYLRNAKFVAILAQWNSIAEIEGVSSAELTYRWVAYHSALRSDQGDAFIIGASSPEQLDETLSGIEKGPLSDNACASIQEIWEKVKEV</sequence>
<keyword evidence="1" id="KW-0560">Oxidoreductase</keyword>
<dbReference type="PANTHER" id="PTHR43364">
    <property type="entry name" value="NADH-SPECIFIC METHYLGLYOXAL REDUCTASE-RELATED"/>
    <property type="match status" value="1"/>
</dbReference>
<dbReference type="STRING" id="398673.A0A2P4ZWY9"/>
<dbReference type="Pfam" id="PF00248">
    <property type="entry name" value="Aldo_ket_red"/>
    <property type="match status" value="1"/>
</dbReference>
<dbReference type="PRINTS" id="PR00069">
    <property type="entry name" value="ALDKETRDTASE"/>
</dbReference>
<comment type="caution">
    <text evidence="3">The sequence shown here is derived from an EMBL/GenBank/DDBJ whole genome shotgun (WGS) entry which is preliminary data.</text>
</comment>
<dbReference type="AlphaFoldDB" id="A0A2P4ZWY9"/>
<dbReference type="GO" id="GO:0016491">
    <property type="term" value="F:oxidoreductase activity"/>
    <property type="evidence" value="ECO:0007669"/>
    <property type="project" value="UniProtKB-KW"/>
</dbReference>
<organism evidence="3 4">
    <name type="scientific">Trichoderma gamsii</name>
    <dbReference type="NCBI Taxonomy" id="398673"/>
    <lineage>
        <taxon>Eukaryota</taxon>
        <taxon>Fungi</taxon>
        <taxon>Dikarya</taxon>
        <taxon>Ascomycota</taxon>
        <taxon>Pezizomycotina</taxon>
        <taxon>Sordariomycetes</taxon>
        <taxon>Hypocreomycetidae</taxon>
        <taxon>Hypocreales</taxon>
        <taxon>Hypocreaceae</taxon>
        <taxon>Trichoderma</taxon>
    </lineage>
</organism>
<name>A0A2P4ZWY9_9HYPO</name>